<name>A0A6G4TVB3_9ACTN</name>
<dbReference type="SUPFAM" id="SSF53335">
    <property type="entry name" value="S-adenosyl-L-methionine-dependent methyltransferases"/>
    <property type="match status" value="1"/>
</dbReference>
<dbReference type="Pfam" id="PF13649">
    <property type="entry name" value="Methyltransf_25"/>
    <property type="match status" value="1"/>
</dbReference>
<feature type="domain" description="Methyltransferase" evidence="1">
    <location>
        <begin position="52"/>
        <end position="147"/>
    </location>
</feature>
<dbReference type="InterPro" id="IPR029063">
    <property type="entry name" value="SAM-dependent_MTases_sf"/>
</dbReference>
<dbReference type="CDD" id="cd02440">
    <property type="entry name" value="AdoMet_MTases"/>
    <property type="match status" value="1"/>
</dbReference>
<protein>
    <submittedName>
        <fullName evidence="2">Class I SAM-dependent methyltransferase</fullName>
    </submittedName>
</protein>
<dbReference type="EMBL" id="JAAKZV010000024">
    <property type="protein sequence ID" value="NGN63949.1"/>
    <property type="molecule type" value="Genomic_DNA"/>
</dbReference>
<reference evidence="2 3" key="1">
    <citation type="submission" date="2020-02" db="EMBL/GenBank/DDBJ databases">
        <title>Whole-genome analyses of novel actinobacteria.</title>
        <authorList>
            <person name="Sahin N."/>
        </authorList>
    </citation>
    <scope>NUCLEOTIDE SEQUENCE [LARGE SCALE GENOMIC DNA]</scope>
    <source>
        <strain evidence="2 3">A7024</strain>
    </source>
</reference>
<dbReference type="Proteomes" id="UP000481583">
    <property type="component" value="Unassembled WGS sequence"/>
</dbReference>
<comment type="caution">
    <text evidence="2">The sequence shown here is derived from an EMBL/GenBank/DDBJ whole genome shotgun (WGS) entry which is preliminary data.</text>
</comment>
<keyword evidence="3" id="KW-1185">Reference proteome</keyword>
<evidence type="ECO:0000313" key="2">
    <source>
        <dbReference type="EMBL" id="NGN63949.1"/>
    </source>
</evidence>
<dbReference type="InterPro" id="IPR041698">
    <property type="entry name" value="Methyltransf_25"/>
</dbReference>
<evidence type="ECO:0000259" key="1">
    <source>
        <dbReference type="Pfam" id="PF13649"/>
    </source>
</evidence>
<dbReference type="PANTHER" id="PTHR42912">
    <property type="entry name" value="METHYLTRANSFERASE"/>
    <property type="match status" value="1"/>
</dbReference>
<accession>A0A6G4TVB3</accession>
<keyword evidence="2" id="KW-0808">Transferase</keyword>
<keyword evidence="2" id="KW-0489">Methyltransferase</keyword>
<dbReference type="InterPro" id="IPR050508">
    <property type="entry name" value="Methyltransf_Superfamily"/>
</dbReference>
<organism evidence="2 3">
    <name type="scientific">Streptomyces coryli</name>
    <dbReference type="NCBI Taxonomy" id="1128680"/>
    <lineage>
        <taxon>Bacteria</taxon>
        <taxon>Bacillati</taxon>
        <taxon>Actinomycetota</taxon>
        <taxon>Actinomycetes</taxon>
        <taxon>Kitasatosporales</taxon>
        <taxon>Streptomycetaceae</taxon>
        <taxon>Streptomyces</taxon>
    </lineage>
</organism>
<dbReference type="GO" id="GO:0008168">
    <property type="term" value="F:methyltransferase activity"/>
    <property type="evidence" value="ECO:0007669"/>
    <property type="project" value="UniProtKB-KW"/>
</dbReference>
<dbReference type="Gene3D" id="3.40.50.150">
    <property type="entry name" value="Vaccinia Virus protein VP39"/>
    <property type="match status" value="1"/>
</dbReference>
<dbReference type="AlphaFoldDB" id="A0A6G4TVB3"/>
<evidence type="ECO:0000313" key="3">
    <source>
        <dbReference type="Proteomes" id="UP000481583"/>
    </source>
</evidence>
<sequence length="190" mass="20481">MPLRGKADPEAPGALGHPGAYEVLSKVLFLGRRRRLYGQLVALAGVGAGDRVLDIGCGPGYLTRLAARSAGPRGAAVGIDPSEEMTRYAARHTKEPNCTFRKGLGEDLDLADDSFDAVVTSLAVHHIPEDKRERAVAEMYRVLRPGGRVLIADFRPHRQYVETAGFAELTEGGVRPFLHYVRGVKPPAAA</sequence>
<dbReference type="GO" id="GO:0032259">
    <property type="term" value="P:methylation"/>
    <property type="evidence" value="ECO:0007669"/>
    <property type="project" value="UniProtKB-KW"/>
</dbReference>
<gene>
    <name evidence="2" type="ORF">G5C51_08535</name>
</gene>
<proteinExistence type="predicted"/>